<dbReference type="Proteomes" id="UP000509335">
    <property type="component" value="Chromosome"/>
</dbReference>
<organism evidence="1 2">
    <name type="scientific">Micromonospora carbonacea</name>
    <dbReference type="NCBI Taxonomy" id="47853"/>
    <lineage>
        <taxon>Bacteria</taxon>
        <taxon>Bacillati</taxon>
        <taxon>Actinomycetota</taxon>
        <taxon>Actinomycetes</taxon>
        <taxon>Micromonosporales</taxon>
        <taxon>Micromonosporaceae</taxon>
        <taxon>Micromonospora</taxon>
    </lineage>
</organism>
<protein>
    <submittedName>
        <fullName evidence="1">Uncharacterized protein</fullName>
    </submittedName>
</protein>
<name>A0A7H8XQ62_9ACTN</name>
<sequence length="56" mass="6239">MLAPVDNRVEVTVVTIPYLVAGVVTPVTGLFVERFMIVWTVGLAVFFGLRWWLGAM</sequence>
<evidence type="ECO:0000313" key="2">
    <source>
        <dbReference type="Proteomes" id="UP000509335"/>
    </source>
</evidence>
<dbReference type="AlphaFoldDB" id="A0A7H8XQ62"/>
<reference evidence="1 2" key="1">
    <citation type="submission" date="2020-07" db="EMBL/GenBank/DDBJ databases">
        <title>A bifunctional nitrone conjugated secondary metabolite targeting the ribosome.</title>
        <authorList>
            <person name="Limbrick E.M."/>
            <person name="Graf M."/>
            <person name="Derewacz D.K."/>
            <person name="Nguyen F."/>
            <person name="Spraggins J.M."/>
            <person name="Wieland M."/>
            <person name="Ynigez-Gutierrez A.E."/>
            <person name="Reisman B.J."/>
            <person name="Zinshteyn B."/>
            <person name="McCulloch K."/>
            <person name="Iverson T.M."/>
            <person name="Green R."/>
            <person name="Wilson D.N."/>
            <person name="Bachmann B.O."/>
        </authorList>
    </citation>
    <scope>NUCLEOTIDE SEQUENCE [LARGE SCALE GENOMIC DNA]</scope>
    <source>
        <strain evidence="2">aurantiaca</strain>
    </source>
</reference>
<dbReference type="EMBL" id="CP058322">
    <property type="protein sequence ID" value="QLD26002.1"/>
    <property type="molecule type" value="Genomic_DNA"/>
</dbReference>
<dbReference type="KEGG" id="mcab:HXZ27_18770"/>
<accession>A0A7H8XQ62</accession>
<gene>
    <name evidence="1" type="ORF">HXZ27_18770</name>
</gene>
<evidence type="ECO:0000313" key="1">
    <source>
        <dbReference type="EMBL" id="QLD26002.1"/>
    </source>
</evidence>
<proteinExistence type="predicted"/>